<keyword evidence="4" id="KW-1185">Reference proteome</keyword>
<dbReference type="RefSeq" id="WP_126332732.1">
    <property type="nucleotide sequence ID" value="NZ_AP022604.1"/>
</dbReference>
<accession>A0A448I1G7</accession>
<feature type="domain" description="DUF732" evidence="2">
    <location>
        <begin position="32"/>
        <end position="98"/>
    </location>
</feature>
<evidence type="ECO:0000259" key="2">
    <source>
        <dbReference type="Pfam" id="PF05305"/>
    </source>
</evidence>
<evidence type="ECO:0000313" key="3">
    <source>
        <dbReference type="EMBL" id="VEG46296.1"/>
    </source>
</evidence>
<feature type="signal peptide" evidence="1">
    <location>
        <begin position="1"/>
        <end position="27"/>
    </location>
</feature>
<dbReference type="AlphaFoldDB" id="A0A448I1G7"/>
<name>A0A448I1G7_MYCCI</name>
<evidence type="ECO:0000313" key="4">
    <source>
        <dbReference type="Proteomes" id="UP000282551"/>
    </source>
</evidence>
<evidence type="ECO:0000256" key="1">
    <source>
        <dbReference type="SAM" id="SignalP"/>
    </source>
</evidence>
<dbReference type="OrthoDB" id="4729208at2"/>
<gene>
    <name evidence="3" type="ORF">NCTC10485_01024</name>
</gene>
<sequence>MRKSVVAMFVGGSAVAAAIAVAPVAQADQLGYVINVTLGPGYNFPNAEAALDYGYMLCDRIAAGDSYPAMAEQIKRDFGPDEYKVSYLLSQSAQELCPAQTWQLRQSVGDGYRPAP</sequence>
<proteinExistence type="predicted"/>
<keyword evidence="1" id="KW-0732">Signal</keyword>
<dbReference type="Proteomes" id="UP000282551">
    <property type="component" value="Chromosome"/>
</dbReference>
<reference evidence="3 4" key="1">
    <citation type="submission" date="2018-12" db="EMBL/GenBank/DDBJ databases">
        <authorList>
            <consortium name="Pathogen Informatics"/>
        </authorList>
    </citation>
    <scope>NUCLEOTIDE SEQUENCE [LARGE SCALE GENOMIC DNA]</scope>
    <source>
        <strain evidence="3 4">NCTC10485</strain>
    </source>
</reference>
<dbReference type="InterPro" id="IPR007969">
    <property type="entry name" value="DUF732"/>
</dbReference>
<organism evidence="3 4">
    <name type="scientific">Mycolicibacterium chitae</name>
    <name type="common">Mycobacterium chitae</name>
    <dbReference type="NCBI Taxonomy" id="1792"/>
    <lineage>
        <taxon>Bacteria</taxon>
        <taxon>Bacillati</taxon>
        <taxon>Actinomycetota</taxon>
        <taxon>Actinomycetes</taxon>
        <taxon>Mycobacteriales</taxon>
        <taxon>Mycobacteriaceae</taxon>
        <taxon>Mycolicibacterium</taxon>
    </lineage>
</organism>
<feature type="chain" id="PRO_5019468201" evidence="1">
    <location>
        <begin position="28"/>
        <end position="116"/>
    </location>
</feature>
<protein>
    <submittedName>
        <fullName evidence="3">Protein of uncharacterized function (DUF732)</fullName>
    </submittedName>
</protein>
<dbReference type="Pfam" id="PF05305">
    <property type="entry name" value="DUF732"/>
    <property type="match status" value="1"/>
</dbReference>
<dbReference type="EMBL" id="LR134355">
    <property type="protein sequence ID" value="VEG46296.1"/>
    <property type="molecule type" value="Genomic_DNA"/>
</dbReference>